<evidence type="ECO:0000256" key="8">
    <source>
        <dbReference type="HAMAP-Rule" id="MF_00222"/>
    </source>
</evidence>
<comment type="function">
    <text evidence="8">Involved in the biosynthesis of the chorismate, which leads to the biosynthesis of aromatic amino acids. Catalyzes the reversible NADPH linked reduction of 3-dehydroshikimate (DHSA) to yield shikimate (SA).</text>
</comment>
<accession>A0A842HU87</accession>
<comment type="catalytic activity">
    <reaction evidence="7 8">
        <text>shikimate + NADP(+) = 3-dehydroshikimate + NADPH + H(+)</text>
        <dbReference type="Rhea" id="RHEA:17737"/>
        <dbReference type="ChEBI" id="CHEBI:15378"/>
        <dbReference type="ChEBI" id="CHEBI:16630"/>
        <dbReference type="ChEBI" id="CHEBI:36208"/>
        <dbReference type="ChEBI" id="CHEBI:57783"/>
        <dbReference type="ChEBI" id="CHEBI:58349"/>
        <dbReference type="EC" id="1.1.1.25"/>
    </reaction>
</comment>
<dbReference type="Pfam" id="PF01488">
    <property type="entry name" value="Shikimate_DH"/>
    <property type="match status" value="1"/>
</dbReference>
<evidence type="ECO:0000256" key="7">
    <source>
        <dbReference type="ARBA" id="ARBA00049442"/>
    </source>
</evidence>
<feature type="domain" description="Quinate/shikimate 5-dehydrogenase/glutamyl-tRNA reductase" evidence="9">
    <location>
        <begin position="124"/>
        <end position="208"/>
    </location>
</feature>
<dbReference type="InterPro" id="IPR036291">
    <property type="entry name" value="NAD(P)-bd_dom_sf"/>
</dbReference>
<dbReference type="GO" id="GO:0004764">
    <property type="term" value="F:shikimate 3-dehydrogenase (NADP+) activity"/>
    <property type="evidence" value="ECO:0007669"/>
    <property type="project" value="UniProtKB-UniRule"/>
</dbReference>
<keyword evidence="13" id="KW-1185">Reference proteome</keyword>
<dbReference type="GO" id="GO:0050661">
    <property type="term" value="F:NADP binding"/>
    <property type="evidence" value="ECO:0007669"/>
    <property type="project" value="InterPro"/>
</dbReference>
<comment type="pathway">
    <text evidence="1 8">Metabolic intermediate biosynthesis; chorismate biosynthesis; chorismate from D-erythrose 4-phosphate and phosphoenolpyruvate: step 4/7.</text>
</comment>
<feature type="binding site" evidence="8">
    <location>
        <begin position="162"/>
        <end position="167"/>
    </location>
    <ligand>
        <name>NADP(+)</name>
        <dbReference type="ChEBI" id="CHEBI:58349"/>
    </ligand>
</feature>
<evidence type="ECO:0000256" key="1">
    <source>
        <dbReference type="ARBA" id="ARBA00004871"/>
    </source>
</evidence>
<dbReference type="RefSeq" id="WP_185780441.1">
    <property type="nucleotide sequence ID" value="NZ_JACJUU010000012.1"/>
</dbReference>
<dbReference type="HAMAP" id="MF_00222">
    <property type="entry name" value="Shikimate_DH_AroE"/>
    <property type="match status" value="1"/>
</dbReference>
<organism evidence="12 13">
    <name type="scientific">Pusillimonas minor</name>
    <dbReference type="NCBI Taxonomy" id="2697024"/>
    <lineage>
        <taxon>Bacteria</taxon>
        <taxon>Pseudomonadati</taxon>
        <taxon>Pseudomonadota</taxon>
        <taxon>Betaproteobacteria</taxon>
        <taxon>Burkholderiales</taxon>
        <taxon>Alcaligenaceae</taxon>
        <taxon>Pusillimonas</taxon>
    </lineage>
</organism>
<feature type="binding site" evidence="8">
    <location>
        <position position="99"/>
    </location>
    <ligand>
        <name>shikimate</name>
        <dbReference type="ChEBI" id="CHEBI:36208"/>
    </ligand>
</feature>
<feature type="binding site" evidence="8">
    <location>
        <position position="254"/>
    </location>
    <ligand>
        <name>NADP(+)</name>
        <dbReference type="ChEBI" id="CHEBI:58349"/>
    </ligand>
</feature>
<evidence type="ECO:0000256" key="5">
    <source>
        <dbReference type="ARBA" id="ARBA00023002"/>
    </source>
</evidence>
<feature type="binding site" evidence="8">
    <location>
        <position position="230"/>
    </location>
    <ligand>
        <name>NADP(+)</name>
        <dbReference type="ChEBI" id="CHEBI:58349"/>
    </ligand>
</feature>
<dbReference type="GO" id="GO:0019632">
    <property type="term" value="P:shikimate metabolic process"/>
    <property type="evidence" value="ECO:0007669"/>
    <property type="project" value="InterPro"/>
</dbReference>
<gene>
    <name evidence="8 12" type="primary">aroE</name>
    <name evidence="12" type="ORF">GTU67_12715</name>
</gene>
<feature type="active site" description="Proton acceptor" evidence="8">
    <location>
        <position position="77"/>
    </location>
</feature>
<dbReference type="GO" id="GO:0005829">
    <property type="term" value="C:cytosol"/>
    <property type="evidence" value="ECO:0007669"/>
    <property type="project" value="TreeGrafter"/>
</dbReference>
<sequence length="291" mass="30557">MTTHAPSTPNPSLRKFAVIGNPVAHSRSPFIHQAFAAQTGMSLVYDRLCAPLDNFAGTVKHFFADGGVGLNVTVPFKEQAWQTAQDGLSERARVAGAVNTLWMQDGQLKGCNTDGIGLLNDLERQGQNLAGKRILLVGAGGAAKGVVLPLLETGCARLHVVNRTVEKATALQTAMTDAAPRYTASLSAGGLDSAEGHWDIIINATSSSIDDKAPALKGAHFAPNALGYDMFYATRPTAFMRWAKDAGAAQVCDGLGMLVGQAAVSFQIWNGVLPDVAPVLAALRAQLHAAQ</sequence>
<feature type="binding site" evidence="8">
    <location>
        <begin position="138"/>
        <end position="142"/>
    </location>
    <ligand>
        <name>NADP(+)</name>
        <dbReference type="ChEBI" id="CHEBI:58349"/>
    </ligand>
</feature>
<dbReference type="PANTHER" id="PTHR21089">
    <property type="entry name" value="SHIKIMATE DEHYDROGENASE"/>
    <property type="match status" value="1"/>
</dbReference>
<dbReference type="Gene3D" id="3.40.50.10860">
    <property type="entry name" value="Leucine Dehydrogenase, chain A, domain 1"/>
    <property type="match status" value="1"/>
</dbReference>
<dbReference type="Gene3D" id="3.40.50.720">
    <property type="entry name" value="NAD(P)-binding Rossmann-like Domain"/>
    <property type="match status" value="1"/>
</dbReference>
<feature type="binding site" evidence="8">
    <location>
        <position position="232"/>
    </location>
    <ligand>
        <name>shikimate</name>
        <dbReference type="ChEBI" id="CHEBI:36208"/>
    </ligand>
</feature>
<dbReference type="InterPro" id="IPR022893">
    <property type="entry name" value="Shikimate_DH_fam"/>
</dbReference>
<dbReference type="GO" id="GO:0008652">
    <property type="term" value="P:amino acid biosynthetic process"/>
    <property type="evidence" value="ECO:0007669"/>
    <property type="project" value="UniProtKB-KW"/>
</dbReference>
<dbReference type="InterPro" id="IPR046346">
    <property type="entry name" value="Aminoacid_DH-like_N_sf"/>
</dbReference>
<dbReference type="Pfam" id="PF18317">
    <property type="entry name" value="SDH_C"/>
    <property type="match status" value="1"/>
</dbReference>
<evidence type="ECO:0000256" key="2">
    <source>
        <dbReference type="ARBA" id="ARBA00012962"/>
    </source>
</evidence>
<dbReference type="NCBIfam" id="NF001310">
    <property type="entry name" value="PRK00258.1-2"/>
    <property type="match status" value="1"/>
</dbReference>
<proteinExistence type="inferred from homology"/>
<keyword evidence="4 8" id="KW-0521">NADP</keyword>
<dbReference type="InterPro" id="IPR013708">
    <property type="entry name" value="Shikimate_DH-bd_N"/>
</dbReference>
<reference evidence="12 13" key="1">
    <citation type="submission" date="2020-08" db="EMBL/GenBank/DDBJ databases">
        <title>Paraeoetvoesia sp. YC-7-48 draft genome sequence.</title>
        <authorList>
            <person name="Yao L."/>
        </authorList>
    </citation>
    <scope>NUCLEOTIDE SEQUENCE [LARGE SCALE GENOMIC DNA]</scope>
    <source>
        <strain evidence="13">YC-7-48</strain>
    </source>
</reference>
<feature type="binding site" evidence="8">
    <location>
        <position position="90"/>
    </location>
    <ligand>
        <name>NADP(+)</name>
        <dbReference type="ChEBI" id="CHEBI:58349"/>
    </ligand>
</feature>
<evidence type="ECO:0000259" key="11">
    <source>
        <dbReference type="Pfam" id="PF18317"/>
    </source>
</evidence>
<keyword evidence="5 8" id="KW-0560">Oxidoreductase</keyword>
<dbReference type="Proteomes" id="UP000545386">
    <property type="component" value="Unassembled WGS sequence"/>
</dbReference>
<name>A0A842HU87_9BURK</name>
<feature type="binding site" evidence="8">
    <location>
        <position position="114"/>
    </location>
    <ligand>
        <name>shikimate</name>
        <dbReference type="ChEBI" id="CHEBI:36208"/>
    </ligand>
</feature>
<evidence type="ECO:0000256" key="4">
    <source>
        <dbReference type="ARBA" id="ARBA00022857"/>
    </source>
</evidence>
<evidence type="ECO:0000256" key="6">
    <source>
        <dbReference type="ARBA" id="ARBA00023141"/>
    </source>
</evidence>
<feature type="binding site" evidence="8">
    <location>
        <position position="73"/>
    </location>
    <ligand>
        <name>shikimate</name>
        <dbReference type="ChEBI" id="CHEBI:36208"/>
    </ligand>
</feature>
<evidence type="ECO:0000259" key="10">
    <source>
        <dbReference type="Pfam" id="PF08501"/>
    </source>
</evidence>
<dbReference type="SUPFAM" id="SSF53223">
    <property type="entry name" value="Aminoacid dehydrogenase-like, N-terminal domain"/>
    <property type="match status" value="1"/>
</dbReference>
<feature type="domain" description="Shikimate dehydrogenase substrate binding N-terminal" evidence="10">
    <location>
        <begin position="18"/>
        <end position="101"/>
    </location>
</feature>
<comment type="subunit">
    <text evidence="8">Homodimer.</text>
</comment>
<protein>
    <recommendedName>
        <fullName evidence="2 8">Shikimate dehydrogenase (NADP(+))</fullName>
        <shortName evidence="8">SDH</shortName>
        <ecNumber evidence="2 8">1.1.1.25</ecNumber>
    </recommendedName>
</protein>
<dbReference type="AlphaFoldDB" id="A0A842HU87"/>
<feature type="domain" description="SDH C-terminal" evidence="11">
    <location>
        <begin position="254"/>
        <end position="284"/>
    </location>
</feature>
<keyword evidence="6 8" id="KW-0057">Aromatic amino acid biosynthesis</keyword>
<dbReference type="NCBIfam" id="TIGR00507">
    <property type="entry name" value="aroE"/>
    <property type="match status" value="1"/>
</dbReference>
<feature type="binding site" evidence="8">
    <location>
        <position position="261"/>
    </location>
    <ligand>
        <name>shikimate</name>
        <dbReference type="ChEBI" id="CHEBI:36208"/>
    </ligand>
</feature>
<dbReference type="InterPro" id="IPR041121">
    <property type="entry name" value="SDH_C"/>
</dbReference>
<comment type="caution">
    <text evidence="12">The sequence shown here is derived from an EMBL/GenBank/DDBJ whole genome shotgun (WGS) entry which is preliminary data.</text>
</comment>
<dbReference type="EC" id="1.1.1.25" evidence="2 8"/>
<keyword evidence="3 8" id="KW-0028">Amino-acid biosynthesis</keyword>
<dbReference type="UniPathway" id="UPA00053">
    <property type="reaction ID" value="UER00087"/>
</dbReference>
<dbReference type="EMBL" id="JACJUU010000012">
    <property type="protein sequence ID" value="MBC2770771.1"/>
    <property type="molecule type" value="Genomic_DNA"/>
</dbReference>
<evidence type="ECO:0000259" key="9">
    <source>
        <dbReference type="Pfam" id="PF01488"/>
    </source>
</evidence>
<dbReference type="PANTHER" id="PTHR21089:SF1">
    <property type="entry name" value="BIFUNCTIONAL 3-DEHYDROQUINATE DEHYDRATASE_SHIKIMATE DEHYDROGENASE, CHLOROPLASTIC"/>
    <property type="match status" value="1"/>
</dbReference>
<comment type="similarity">
    <text evidence="8">Belongs to the shikimate dehydrogenase family.</text>
</comment>
<evidence type="ECO:0000313" key="13">
    <source>
        <dbReference type="Proteomes" id="UP000545386"/>
    </source>
</evidence>
<dbReference type="InterPro" id="IPR006151">
    <property type="entry name" value="Shikm_DH/Glu-tRNA_Rdtase"/>
</dbReference>
<dbReference type="CDD" id="cd01065">
    <property type="entry name" value="NAD_bind_Shikimate_DH"/>
    <property type="match status" value="1"/>
</dbReference>
<dbReference type="Pfam" id="PF08501">
    <property type="entry name" value="Shikimate_dh_N"/>
    <property type="match status" value="1"/>
</dbReference>
<evidence type="ECO:0000256" key="3">
    <source>
        <dbReference type="ARBA" id="ARBA00022605"/>
    </source>
</evidence>
<dbReference type="SUPFAM" id="SSF51735">
    <property type="entry name" value="NAD(P)-binding Rossmann-fold domains"/>
    <property type="match status" value="1"/>
</dbReference>
<dbReference type="GO" id="GO:0009073">
    <property type="term" value="P:aromatic amino acid family biosynthetic process"/>
    <property type="evidence" value="ECO:0007669"/>
    <property type="project" value="UniProtKB-KW"/>
</dbReference>
<feature type="binding site" evidence="8">
    <location>
        <begin position="26"/>
        <end position="28"/>
    </location>
    <ligand>
        <name>shikimate</name>
        <dbReference type="ChEBI" id="CHEBI:36208"/>
    </ligand>
</feature>
<evidence type="ECO:0000313" key="12">
    <source>
        <dbReference type="EMBL" id="MBC2770771.1"/>
    </source>
</evidence>
<dbReference type="FunFam" id="3.40.50.10860:FF:000006">
    <property type="entry name" value="Shikimate dehydrogenase (NADP(+))"/>
    <property type="match status" value="1"/>
</dbReference>
<dbReference type="InterPro" id="IPR011342">
    <property type="entry name" value="Shikimate_DH"/>
</dbReference>
<dbReference type="GO" id="GO:0009423">
    <property type="term" value="P:chorismate biosynthetic process"/>
    <property type="evidence" value="ECO:0007669"/>
    <property type="project" value="UniProtKB-UniRule"/>
</dbReference>